<reference evidence="4" key="4">
    <citation type="submission" date="2021-06" db="EMBL/GenBank/DDBJ databases">
        <authorList>
            <consortium name="NCBI Pathogen Detection Project"/>
        </authorList>
    </citation>
    <scope>NUCLEOTIDE SEQUENCE</scope>
    <source>
        <strain evidence="4">HN1000</strain>
    </source>
</reference>
<dbReference type="AlphaFoldDB" id="A0A031WG43"/>
<protein>
    <submittedName>
        <fullName evidence="5">General stress protein 16U</fullName>
    </submittedName>
    <submittedName>
        <fullName evidence="2">Putative stress adaptation protein</fullName>
    </submittedName>
    <submittedName>
        <fullName evidence="3">Tellurium resistance protein</fullName>
    </submittedName>
    <submittedName>
        <fullName evidence="4">TerD family protein</fullName>
    </submittedName>
</protein>
<gene>
    <name evidence="2" type="primary">yceE</name>
    <name evidence="3" type="synonym">terD</name>
    <name evidence="6" type="synonym">terD_1</name>
    <name evidence="7" type="synonym">terD_5</name>
    <name evidence="5" type="synonym">yceD_4</name>
    <name evidence="3" type="ORF">BN1096_620147</name>
    <name evidence="2" type="ORF">BN1097_250150</name>
    <name evidence="4" type="ORF">KRM00_002824</name>
    <name evidence="7" type="ORF">SAMEA1402366_00252</name>
    <name evidence="6" type="ORF">SAMEA1402399_01291</name>
    <name evidence="5" type="ORF">SAMEA3375112_03820</name>
</gene>
<evidence type="ECO:0000313" key="10">
    <source>
        <dbReference type="Proteomes" id="UP000411588"/>
    </source>
</evidence>
<feature type="domain" description="TerD" evidence="1">
    <location>
        <begin position="1"/>
        <end position="187"/>
    </location>
</feature>
<evidence type="ECO:0000313" key="7">
    <source>
        <dbReference type="EMBL" id="VHX93179.1"/>
    </source>
</evidence>
<dbReference type="Proteomes" id="UP000189137">
    <property type="component" value="Unassembled WGS sequence"/>
</dbReference>
<evidence type="ECO:0000313" key="4">
    <source>
        <dbReference type="EMBL" id="HBH1543299.1"/>
    </source>
</evidence>
<evidence type="ECO:0000313" key="5">
    <source>
        <dbReference type="EMBL" id="SJT14483.1"/>
    </source>
</evidence>
<dbReference type="EMBL" id="DAEPXK010000034">
    <property type="protein sequence ID" value="HBH1543299.1"/>
    <property type="molecule type" value="Genomic_DNA"/>
</dbReference>
<sequence length="188" mass="21429">MSVSLQKGQRVSLVKDNNPVKNLVVGLGWDMNKLGKKNYDLDAFAIALTNQDKMNVRGDLVYFGNLKHPSKAIIHTGDNLTGKGEGDDEQIIVNLEDIPEYVHKIVFGVSIYKAKKRDQDFGQMNNSFIRLIDSNSKQELFKYNLQEDFSGKVTVLAGEIYRRNEEWKFNALGIGQNEELRELINTYK</sequence>
<name>A0A031WG43_CLODI</name>
<dbReference type="PANTHER" id="PTHR32097:SF15">
    <property type="entry name" value="STRESS RESPONSE PROTEIN SCP2"/>
    <property type="match status" value="1"/>
</dbReference>
<dbReference type="EMBL" id="CAADAN010000003">
    <property type="protein sequence ID" value="VFD30873.1"/>
    <property type="molecule type" value="Genomic_DNA"/>
</dbReference>
<dbReference type="KEGG" id="pdf:CD630DERM_18000"/>
<evidence type="ECO:0000313" key="6">
    <source>
        <dbReference type="EMBL" id="VFD30873.1"/>
    </source>
</evidence>
<dbReference type="Proteomes" id="UP000878956">
    <property type="component" value="Unassembled WGS sequence"/>
</dbReference>
<dbReference type="EMBL" id="CAAJVP010000001">
    <property type="protein sequence ID" value="VHX93179.1"/>
    <property type="molecule type" value="Genomic_DNA"/>
</dbReference>
<dbReference type="EMBL" id="LK932360">
    <property type="protein sequence ID" value="CDS84303.1"/>
    <property type="molecule type" value="Genomic_DNA"/>
</dbReference>
<reference evidence="6 10" key="3">
    <citation type="submission" date="2019-02" db="EMBL/GenBank/DDBJ databases">
        <authorList>
            <consortium name="Pathogen Informatics"/>
        </authorList>
    </citation>
    <scope>NUCLEOTIDE SEQUENCE [LARGE SCALE GENOMIC DNA]</scope>
    <source>
        <strain evidence="6">Clo34</strain>
        <strain evidence="10">clo34</strain>
        <strain evidence="7">Tl291</strain>
        <strain evidence="9">tl291</strain>
        <strain evidence="5 8">VRECD0157</strain>
    </source>
</reference>
<dbReference type="RefSeq" id="WP_003439494.1">
    <property type="nucleotide sequence ID" value="NZ_AP031492.1"/>
</dbReference>
<evidence type="ECO:0000313" key="2">
    <source>
        <dbReference type="EMBL" id="CDS84303.1"/>
    </source>
</evidence>
<accession>A0A031WG43</accession>
<reference evidence="4" key="2">
    <citation type="journal article" date="2018" name="Genome Biol.">
        <title>SKESA: strategic k-mer extension for scrupulous assemblies.</title>
        <authorList>
            <person name="Souvorov A."/>
            <person name="Agarwala R."/>
            <person name="Lipman D.J."/>
        </authorList>
    </citation>
    <scope>NUCLEOTIDE SEQUENCE</scope>
    <source>
        <strain evidence="4">HN1000</strain>
    </source>
</reference>
<proteinExistence type="predicted"/>
<evidence type="ECO:0000259" key="1">
    <source>
        <dbReference type="Pfam" id="PF02342"/>
    </source>
</evidence>
<dbReference type="CDD" id="cd06974">
    <property type="entry name" value="TerD_like"/>
    <property type="match status" value="1"/>
</dbReference>
<dbReference type="InterPro" id="IPR003325">
    <property type="entry name" value="TerD"/>
</dbReference>
<dbReference type="Gene3D" id="2.60.60.30">
    <property type="entry name" value="sav2460 like domains"/>
    <property type="match status" value="1"/>
</dbReference>
<evidence type="ECO:0000313" key="9">
    <source>
        <dbReference type="Proteomes" id="UP000372533"/>
    </source>
</evidence>
<dbReference type="PATRIC" id="fig|1496.1373.peg.2134"/>
<reference evidence="2" key="1">
    <citation type="submission" date="2014-07" db="EMBL/GenBank/DDBJ databases">
        <authorList>
            <person name="Monot Marc"/>
        </authorList>
    </citation>
    <scope>NUCLEOTIDE SEQUENCE</scope>
    <source>
        <strain evidence="2">7032994</strain>
    </source>
</reference>
<dbReference type="EMBL" id="FUPS01000017">
    <property type="protein sequence ID" value="SJT14483.1"/>
    <property type="molecule type" value="Genomic_DNA"/>
</dbReference>
<dbReference type="Pfam" id="PF02342">
    <property type="entry name" value="TerD"/>
    <property type="match status" value="1"/>
</dbReference>
<dbReference type="InterPro" id="IPR051324">
    <property type="entry name" value="Stress/Tellurium_Resist"/>
</dbReference>
<dbReference type="OMA" id="CDKIVFP"/>
<evidence type="ECO:0000313" key="8">
    <source>
        <dbReference type="Proteomes" id="UP000189137"/>
    </source>
</evidence>
<dbReference type="PANTHER" id="PTHR32097">
    <property type="entry name" value="CAMP-BINDING PROTEIN 1-RELATED"/>
    <property type="match status" value="1"/>
</dbReference>
<evidence type="ECO:0000313" key="3">
    <source>
        <dbReference type="EMBL" id="CDS87651.1"/>
    </source>
</evidence>
<dbReference type="Proteomes" id="UP000411588">
    <property type="component" value="Unassembled WGS sequence"/>
</dbReference>
<dbReference type="Proteomes" id="UP000372533">
    <property type="component" value="Unassembled WGS sequence"/>
</dbReference>
<dbReference type="EMBL" id="LK932516">
    <property type="protein sequence ID" value="CDS87651.1"/>
    <property type="molecule type" value="Genomic_DNA"/>
</dbReference>
<organism evidence="2">
    <name type="scientific">Clostridioides difficile</name>
    <name type="common">Peptoclostridium difficile</name>
    <dbReference type="NCBI Taxonomy" id="1496"/>
    <lineage>
        <taxon>Bacteria</taxon>
        <taxon>Bacillati</taxon>
        <taxon>Bacillota</taxon>
        <taxon>Clostridia</taxon>
        <taxon>Peptostreptococcales</taxon>
        <taxon>Peptostreptococcaceae</taxon>
        <taxon>Clostridioides</taxon>
    </lineage>
</organism>